<keyword evidence="4" id="KW-0410">Iron transport</keyword>
<dbReference type="Pfam" id="PF07715">
    <property type="entry name" value="Plug"/>
    <property type="match status" value="1"/>
</dbReference>
<evidence type="ECO:0000256" key="7">
    <source>
        <dbReference type="ARBA" id="ARBA00023077"/>
    </source>
</evidence>
<evidence type="ECO:0000256" key="11">
    <source>
        <dbReference type="RuleBase" id="RU003357"/>
    </source>
</evidence>
<dbReference type="InterPro" id="IPR039426">
    <property type="entry name" value="TonB-dep_rcpt-like"/>
</dbReference>
<keyword evidence="12" id="KW-0732">Signal</keyword>
<keyword evidence="3 10" id="KW-1134">Transmembrane beta strand</keyword>
<dbReference type="PANTHER" id="PTHR47234:SF3">
    <property type="entry name" value="SECRETIN_TONB SHORT N-TERMINAL DOMAIN-CONTAINING PROTEIN"/>
    <property type="match status" value="1"/>
</dbReference>
<name>A0A7W7NQR9_9SPHN</name>
<dbReference type="InterPro" id="IPR037066">
    <property type="entry name" value="Plug_dom_sf"/>
</dbReference>
<evidence type="ECO:0000256" key="1">
    <source>
        <dbReference type="ARBA" id="ARBA00004571"/>
    </source>
</evidence>
<dbReference type="SMART" id="SM00965">
    <property type="entry name" value="STN"/>
    <property type="match status" value="1"/>
</dbReference>
<evidence type="ECO:0000313" key="15">
    <source>
        <dbReference type="Proteomes" id="UP000575241"/>
    </source>
</evidence>
<gene>
    <name evidence="14" type="ORF">HNP52_000083</name>
</gene>
<organism evidence="14 15">
    <name type="scientific">Sphingomonas kyeonggiensis</name>
    <dbReference type="NCBI Taxonomy" id="1268553"/>
    <lineage>
        <taxon>Bacteria</taxon>
        <taxon>Pseudomonadati</taxon>
        <taxon>Pseudomonadota</taxon>
        <taxon>Alphaproteobacteria</taxon>
        <taxon>Sphingomonadales</taxon>
        <taxon>Sphingomonadaceae</taxon>
        <taxon>Sphingomonas</taxon>
    </lineage>
</organism>
<sequence length="848" mass="90333">MIRTLAAALATGTCIVALATPAAAQTREYNIPAGSLKSALDAYVRQSGRQIVYRADEVRSARSPGARGQLSAEAALANLLADSGFTTRADGNLVAIVKSSGNASVAANQAASNGEDDAQNGDGQEIVVTGSNIRGVVPAGSPLTTYTREEITRSGVATIGQFLKKLPENAATIDESTIFANTGDTGITGNNTRGTSINLHGQGAGSTLVLVNGHRLAPSGADGSSTDISLIPLAVVERVDVLADGASAVYGADAVAGVVNFRLRRNFEGAESSARYGFSRDGGGEEWSLSQLAGTVWTDGGILGSYEHYEQSPILTSQRDFIPAQPGKFQIGPQQNRDSLYLFAHQAVGPVALTLDGYYSKRKYRQDSFLLVQSEDVGSSEVYGGTFGAELSLGATWSTKASLEFARNDENRTTSSTGLTTVVSNRGEILSGNISLDGSLANLPGGDLKLAAGATVRSERFRNIDGDLKRTVLGFYGEAFIPLVGEDNTLPIVRRLEISLAGRYDKYEGAGSDFSPKLGIHWEPITGFELRSSYSEAFRAPPLGQLADDAQEYFVFPLPNAADPNGITNTIFPSAPGNPGLRPERSKSFTVGFDLKPVVLNGFRFSGTYFSIRYRDRIARPPVVGSLLDVYSQLATLGPFIDFSPSPAEVAAIYAGPFVNPFDIGQQDVEAIFDYRLQNVAATFTDGLDLSASYTHSSESHQISLFASATRLMNLDFRSAPGGPKSTLLGTVYNPPKWRARAGATWSSREFELGGNVNYTGPYRNELVSPSEPVSSYVTVDAQVAYTFGSDSGPLHGLKLGAVVENLFDRNPPSVRYPASTIVYNLGYDPVNASARGRFISFRITKSW</sequence>
<evidence type="ECO:0000259" key="13">
    <source>
        <dbReference type="SMART" id="SM00965"/>
    </source>
</evidence>
<evidence type="ECO:0000256" key="6">
    <source>
        <dbReference type="ARBA" id="ARBA00023004"/>
    </source>
</evidence>
<dbReference type="GO" id="GO:0009279">
    <property type="term" value="C:cell outer membrane"/>
    <property type="evidence" value="ECO:0007669"/>
    <property type="project" value="UniProtKB-SubCell"/>
</dbReference>
<dbReference type="InterPro" id="IPR036942">
    <property type="entry name" value="Beta-barrel_TonB_sf"/>
</dbReference>
<keyword evidence="15" id="KW-1185">Reference proteome</keyword>
<evidence type="ECO:0000256" key="3">
    <source>
        <dbReference type="ARBA" id="ARBA00022452"/>
    </source>
</evidence>
<dbReference type="Proteomes" id="UP000575241">
    <property type="component" value="Unassembled WGS sequence"/>
</dbReference>
<proteinExistence type="inferred from homology"/>
<feature type="signal peptide" evidence="12">
    <location>
        <begin position="1"/>
        <end position="19"/>
    </location>
</feature>
<feature type="chain" id="PRO_5030847156" evidence="12">
    <location>
        <begin position="20"/>
        <end position="848"/>
    </location>
</feature>
<keyword evidence="6" id="KW-0408">Iron</keyword>
<keyword evidence="8 10" id="KW-0472">Membrane</keyword>
<dbReference type="InterPro" id="IPR000531">
    <property type="entry name" value="Beta-barrel_TonB"/>
</dbReference>
<evidence type="ECO:0000256" key="5">
    <source>
        <dbReference type="ARBA" id="ARBA00022692"/>
    </source>
</evidence>
<comment type="similarity">
    <text evidence="10 11">Belongs to the TonB-dependent receptor family.</text>
</comment>
<keyword evidence="7 11" id="KW-0798">TonB box</keyword>
<comment type="subcellular location">
    <subcellularLocation>
        <location evidence="1 10">Cell outer membrane</location>
        <topology evidence="1 10">Multi-pass membrane protein</topology>
    </subcellularLocation>
</comment>
<reference evidence="14 15" key="1">
    <citation type="submission" date="2020-08" db="EMBL/GenBank/DDBJ databases">
        <title>Functional genomics of gut bacteria from endangered species of beetles.</title>
        <authorList>
            <person name="Carlos-Shanley C."/>
        </authorList>
    </citation>
    <scope>NUCLEOTIDE SEQUENCE [LARGE SCALE GENOMIC DNA]</scope>
    <source>
        <strain evidence="14 15">S00224</strain>
    </source>
</reference>
<dbReference type="PANTHER" id="PTHR47234">
    <property type="match status" value="1"/>
</dbReference>
<dbReference type="Gene3D" id="2.40.170.20">
    <property type="entry name" value="TonB-dependent receptor, beta-barrel domain"/>
    <property type="match status" value="1"/>
</dbReference>
<dbReference type="Pfam" id="PF00593">
    <property type="entry name" value="TonB_dep_Rec_b-barrel"/>
    <property type="match status" value="1"/>
</dbReference>
<evidence type="ECO:0000256" key="12">
    <source>
        <dbReference type="SAM" id="SignalP"/>
    </source>
</evidence>
<keyword evidence="4" id="KW-0406">Ion transport</keyword>
<accession>A0A7W7NQR9</accession>
<evidence type="ECO:0000256" key="10">
    <source>
        <dbReference type="PROSITE-ProRule" id="PRU01360"/>
    </source>
</evidence>
<dbReference type="RefSeq" id="WP_184160921.1">
    <property type="nucleotide sequence ID" value="NZ_JACHLN010000001.1"/>
</dbReference>
<dbReference type="InterPro" id="IPR011662">
    <property type="entry name" value="Secretin/TonB_short_N"/>
</dbReference>
<evidence type="ECO:0000256" key="4">
    <source>
        <dbReference type="ARBA" id="ARBA00022496"/>
    </source>
</evidence>
<evidence type="ECO:0000313" key="14">
    <source>
        <dbReference type="EMBL" id="MBB4837032.1"/>
    </source>
</evidence>
<evidence type="ECO:0000256" key="8">
    <source>
        <dbReference type="ARBA" id="ARBA00023136"/>
    </source>
</evidence>
<dbReference type="SUPFAM" id="SSF56935">
    <property type="entry name" value="Porins"/>
    <property type="match status" value="1"/>
</dbReference>
<dbReference type="InterPro" id="IPR012910">
    <property type="entry name" value="Plug_dom"/>
</dbReference>
<evidence type="ECO:0000256" key="9">
    <source>
        <dbReference type="ARBA" id="ARBA00023237"/>
    </source>
</evidence>
<protein>
    <submittedName>
        <fullName evidence="14">Outer membrane receptor protein involved in Fe transport</fullName>
    </submittedName>
</protein>
<feature type="domain" description="Secretin/TonB short N-terminal" evidence="13">
    <location>
        <begin position="49"/>
        <end position="99"/>
    </location>
</feature>
<dbReference type="Gene3D" id="2.170.130.10">
    <property type="entry name" value="TonB-dependent receptor, plug domain"/>
    <property type="match status" value="1"/>
</dbReference>
<dbReference type="CDD" id="cd01347">
    <property type="entry name" value="ligand_gated_channel"/>
    <property type="match status" value="1"/>
</dbReference>
<keyword evidence="14" id="KW-0675">Receptor</keyword>
<comment type="caution">
    <text evidence="14">The sequence shown here is derived from an EMBL/GenBank/DDBJ whole genome shotgun (WGS) entry which is preliminary data.</text>
</comment>
<evidence type="ECO:0000256" key="2">
    <source>
        <dbReference type="ARBA" id="ARBA00022448"/>
    </source>
</evidence>
<dbReference type="AlphaFoldDB" id="A0A7W7NQR9"/>
<dbReference type="EMBL" id="JACHLN010000001">
    <property type="protein sequence ID" value="MBB4837032.1"/>
    <property type="molecule type" value="Genomic_DNA"/>
</dbReference>
<dbReference type="PROSITE" id="PS52016">
    <property type="entry name" value="TONB_DEPENDENT_REC_3"/>
    <property type="match status" value="1"/>
</dbReference>
<keyword evidence="9 10" id="KW-0998">Cell outer membrane</keyword>
<dbReference type="Gene3D" id="3.55.50.30">
    <property type="match status" value="1"/>
</dbReference>
<dbReference type="GO" id="GO:0006826">
    <property type="term" value="P:iron ion transport"/>
    <property type="evidence" value="ECO:0007669"/>
    <property type="project" value="UniProtKB-KW"/>
</dbReference>
<keyword evidence="5 10" id="KW-0812">Transmembrane</keyword>
<keyword evidence="2 10" id="KW-0813">Transport</keyword>